<dbReference type="InterPro" id="IPR010432">
    <property type="entry name" value="RDD"/>
</dbReference>
<evidence type="ECO:0000313" key="7">
    <source>
        <dbReference type="EMBL" id="VAW63331.1"/>
    </source>
</evidence>
<dbReference type="GO" id="GO:0016020">
    <property type="term" value="C:membrane"/>
    <property type="evidence" value="ECO:0007669"/>
    <property type="project" value="UniProtKB-SubCell"/>
</dbReference>
<evidence type="ECO:0000256" key="4">
    <source>
        <dbReference type="ARBA" id="ARBA00023136"/>
    </source>
</evidence>
<organism evidence="7">
    <name type="scientific">hydrothermal vent metagenome</name>
    <dbReference type="NCBI Taxonomy" id="652676"/>
    <lineage>
        <taxon>unclassified sequences</taxon>
        <taxon>metagenomes</taxon>
        <taxon>ecological metagenomes</taxon>
    </lineage>
</organism>
<evidence type="ECO:0000256" key="2">
    <source>
        <dbReference type="ARBA" id="ARBA00022692"/>
    </source>
</evidence>
<feature type="domain" description="RDD" evidence="6">
    <location>
        <begin position="28"/>
        <end position="150"/>
    </location>
</feature>
<dbReference type="AlphaFoldDB" id="A0A3B0X6H4"/>
<feature type="transmembrane region" description="Helical" evidence="5">
    <location>
        <begin position="36"/>
        <end position="55"/>
    </location>
</feature>
<protein>
    <submittedName>
        <fullName evidence="7">Rhomboid family protein</fullName>
    </submittedName>
</protein>
<evidence type="ECO:0000256" key="3">
    <source>
        <dbReference type="ARBA" id="ARBA00022989"/>
    </source>
</evidence>
<keyword evidence="4 5" id="KW-0472">Membrane</keyword>
<proteinExistence type="predicted"/>
<evidence type="ECO:0000259" key="6">
    <source>
        <dbReference type="Pfam" id="PF06271"/>
    </source>
</evidence>
<keyword evidence="2 5" id="KW-0812">Transmembrane</keyword>
<keyword evidence="3 5" id="KW-1133">Transmembrane helix</keyword>
<evidence type="ECO:0000256" key="1">
    <source>
        <dbReference type="ARBA" id="ARBA00004141"/>
    </source>
</evidence>
<sequence>MVKSVNNKLLDSLNTIQTPEGVDINFSVAGIWPRSIAWIIDLCIRGVVYVLLAVLTSKLGNVGSGLMLIGFFLIEWFYPVLFEVLNNGMTPGKKLLGIQVLNSDGTPIGWSPSMLRNILRTVDFLPFFYGLGFTSMLMNDRFQRLGDLAADTVVVYFNEKKISRDIPQVNAIKPAVNLNLKEQQAIIRYAERTNQLSNERMQELAEILDLLDVPENKMSKEKLLGIANGIIGRK</sequence>
<accession>A0A3B0X6H4</accession>
<evidence type="ECO:0000256" key="5">
    <source>
        <dbReference type="SAM" id="Phobius"/>
    </source>
</evidence>
<reference evidence="7" key="1">
    <citation type="submission" date="2018-06" db="EMBL/GenBank/DDBJ databases">
        <authorList>
            <person name="Zhirakovskaya E."/>
        </authorList>
    </citation>
    <scope>NUCLEOTIDE SEQUENCE</scope>
</reference>
<feature type="transmembrane region" description="Helical" evidence="5">
    <location>
        <begin position="62"/>
        <end position="81"/>
    </location>
</feature>
<dbReference type="PANTHER" id="PTHR38480">
    <property type="entry name" value="SLR0254 PROTEIN"/>
    <property type="match status" value="1"/>
</dbReference>
<dbReference type="Pfam" id="PF06271">
    <property type="entry name" value="RDD"/>
    <property type="match status" value="1"/>
</dbReference>
<dbReference type="PANTHER" id="PTHR38480:SF1">
    <property type="entry name" value="SLR0254 PROTEIN"/>
    <property type="match status" value="1"/>
</dbReference>
<dbReference type="EMBL" id="UOFH01000248">
    <property type="protein sequence ID" value="VAW63331.1"/>
    <property type="molecule type" value="Genomic_DNA"/>
</dbReference>
<gene>
    <name evidence="7" type="ORF">MNBD_GAMMA08-966</name>
</gene>
<name>A0A3B0X6H4_9ZZZZ</name>
<comment type="subcellular location">
    <subcellularLocation>
        <location evidence="1">Membrane</location>
        <topology evidence="1">Multi-pass membrane protein</topology>
    </subcellularLocation>
</comment>